<comment type="caution">
    <text evidence="2">The sequence shown here is derived from an EMBL/GenBank/DDBJ whole genome shotgun (WGS) entry which is preliminary data.</text>
</comment>
<feature type="domain" description="DUF6589" evidence="1">
    <location>
        <begin position="2"/>
        <end position="114"/>
    </location>
</feature>
<protein>
    <recommendedName>
        <fullName evidence="1">DUF6589 domain-containing protein</fullName>
    </recommendedName>
</protein>
<dbReference type="InterPro" id="IPR046496">
    <property type="entry name" value="DUF6589"/>
</dbReference>
<evidence type="ECO:0000259" key="1">
    <source>
        <dbReference type="Pfam" id="PF20231"/>
    </source>
</evidence>
<gene>
    <name evidence="2" type="ORF">PLOB_00003586</name>
</gene>
<keyword evidence="3" id="KW-1185">Reference proteome</keyword>
<sequence>MDALKEGDGERIIRCIKMFLLYFKKDGIGSIKYVLEAYMFQMYTLVIPREAERIKWSRTVNNHGQPGCNVAMDLTLEHDNHLIKDMIRGLGANISESSICRICRAFFLIKAFLEHLDLG</sequence>
<accession>A0ABN8QC44</accession>
<proteinExistence type="predicted"/>
<name>A0ABN8QC44_9CNID</name>
<evidence type="ECO:0000313" key="3">
    <source>
        <dbReference type="Proteomes" id="UP001159405"/>
    </source>
</evidence>
<dbReference type="Proteomes" id="UP001159405">
    <property type="component" value="Unassembled WGS sequence"/>
</dbReference>
<reference evidence="2 3" key="1">
    <citation type="submission" date="2022-05" db="EMBL/GenBank/DDBJ databases">
        <authorList>
            <consortium name="Genoscope - CEA"/>
            <person name="William W."/>
        </authorList>
    </citation>
    <scope>NUCLEOTIDE SEQUENCE [LARGE SCALE GENOMIC DNA]</scope>
</reference>
<evidence type="ECO:0000313" key="2">
    <source>
        <dbReference type="EMBL" id="CAH3159271.1"/>
    </source>
</evidence>
<dbReference type="EMBL" id="CALNXK010000113">
    <property type="protein sequence ID" value="CAH3159271.1"/>
    <property type="molecule type" value="Genomic_DNA"/>
</dbReference>
<organism evidence="2 3">
    <name type="scientific">Porites lobata</name>
    <dbReference type="NCBI Taxonomy" id="104759"/>
    <lineage>
        <taxon>Eukaryota</taxon>
        <taxon>Metazoa</taxon>
        <taxon>Cnidaria</taxon>
        <taxon>Anthozoa</taxon>
        <taxon>Hexacorallia</taxon>
        <taxon>Scleractinia</taxon>
        <taxon>Fungiina</taxon>
        <taxon>Poritidae</taxon>
        <taxon>Porites</taxon>
    </lineage>
</organism>
<dbReference type="Pfam" id="PF20231">
    <property type="entry name" value="DUF6589"/>
    <property type="match status" value="1"/>
</dbReference>